<dbReference type="InterPro" id="IPR001789">
    <property type="entry name" value="Sig_transdc_resp-reg_receiver"/>
</dbReference>
<protein>
    <submittedName>
        <fullName evidence="6">Response regulator transcription factor</fullName>
    </submittedName>
</protein>
<organism evidence="6 7">
    <name type="scientific">Candidatus Macondimonas diazotrophica</name>
    <dbReference type="NCBI Taxonomy" id="2305248"/>
    <lineage>
        <taxon>Bacteria</taxon>
        <taxon>Pseudomonadati</taxon>
        <taxon>Pseudomonadota</taxon>
        <taxon>Gammaproteobacteria</taxon>
        <taxon>Chromatiales</taxon>
        <taxon>Ectothiorhodospiraceae</taxon>
        <taxon>Candidatus Macondimonas</taxon>
    </lineage>
</organism>
<dbReference type="PANTHER" id="PTHR48111:SF3">
    <property type="entry name" value="TRANSCRIPTIONAL REGULATORY PROTEIN BTSR"/>
    <property type="match status" value="1"/>
</dbReference>
<dbReference type="InterPro" id="IPR011006">
    <property type="entry name" value="CheY-like_superfamily"/>
</dbReference>
<feature type="domain" description="Response regulatory" evidence="4">
    <location>
        <begin position="2"/>
        <end position="116"/>
    </location>
</feature>
<accession>A0A4Z0FDZ3</accession>
<proteinExistence type="predicted"/>
<evidence type="ECO:0000256" key="1">
    <source>
        <dbReference type="ARBA" id="ARBA00023012"/>
    </source>
</evidence>
<dbReference type="SUPFAM" id="SSF52172">
    <property type="entry name" value="CheY-like"/>
    <property type="match status" value="1"/>
</dbReference>
<dbReference type="Pfam" id="PF04397">
    <property type="entry name" value="LytTR"/>
    <property type="match status" value="1"/>
</dbReference>
<evidence type="ECO:0000313" key="6">
    <source>
        <dbReference type="EMBL" id="TFZ83990.1"/>
    </source>
</evidence>
<dbReference type="GO" id="GO:0005829">
    <property type="term" value="C:cytosol"/>
    <property type="evidence" value="ECO:0007669"/>
    <property type="project" value="TreeGrafter"/>
</dbReference>
<sequence>MNILIVDDEALARLRLAQLIAELPGHRVVGQAENGMQAVALCEHHAVDVVLLDIRMPSIDGLQTARLLAALPMPPAVIFVTAYPNHALAAFEVQASDYLLKPVRRERLVQAFARLAERGGNCMSERVIDNRSPRSHLRTRLGGVVRVVAVEQIRYFKAEQKYVTVRSPEGEFLIEDSLARLEAEFSGRFVRAHRNALVAIPYVEALHRRGVRYWLMLKDCPESIMVSRRHLTLVRQVLEGSII</sequence>
<dbReference type="PROSITE" id="PS50930">
    <property type="entry name" value="HTH_LYTTR"/>
    <property type="match status" value="1"/>
</dbReference>
<dbReference type="Proteomes" id="UP000297890">
    <property type="component" value="Unassembled WGS sequence"/>
</dbReference>
<dbReference type="RefSeq" id="WP_135280349.1">
    <property type="nucleotide sequence ID" value="NZ_SRIO01000001.1"/>
</dbReference>
<evidence type="ECO:0000313" key="7">
    <source>
        <dbReference type="Proteomes" id="UP000297890"/>
    </source>
</evidence>
<comment type="caution">
    <text evidence="6">The sequence shown here is derived from an EMBL/GenBank/DDBJ whole genome shotgun (WGS) entry which is preliminary data.</text>
</comment>
<evidence type="ECO:0000256" key="3">
    <source>
        <dbReference type="PROSITE-ProRule" id="PRU00169"/>
    </source>
</evidence>
<gene>
    <name evidence="6" type="ORF">E4680_00110</name>
</gene>
<dbReference type="GO" id="GO:0000156">
    <property type="term" value="F:phosphorelay response regulator activity"/>
    <property type="evidence" value="ECO:0007669"/>
    <property type="project" value="TreeGrafter"/>
</dbReference>
<feature type="modified residue" description="4-aspartylphosphate" evidence="3">
    <location>
        <position position="53"/>
    </location>
</feature>
<dbReference type="GO" id="GO:0006355">
    <property type="term" value="P:regulation of DNA-templated transcription"/>
    <property type="evidence" value="ECO:0007669"/>
    <property type="project" value="TreeGrafter"/>
</dbReference>
<feature type="domain" description="HTH LytTR-type" evidence="5">
    <location>
        <begin position="147"/>
        <end position="240"/>
    </location>
</feature>
<dbReference type="PANTHER" id="PTHR48111">
    <property type="entry name" value="REGULATOR OF RPOS"/>
    <property type="match status" value="1"/>
</dbReference>
<evidence type="ECO:0000256" key="2">
    <source>
        <dbReference type="ARBA" id="ARBA00023125"/>
    </source>
</evidence>
<keyword evidence="7" id="KW-1185">Reference proteome</keyword>
<dbReference type="InterPro" id="IPR039420">
    <property type="entry name" value="WalR-like"/>
</dbReference>
<dbReference type="GO" id="GO:0032993">
    <property type="term" value="C:protein-DNA complex"/>
    <property type="evidence" value="ECO:0007669"/>
    <property type="project" value="TreeGrafter"/>
</dbReference>
<dbReference type="SMART" id="SM00448">
    <property type="entry name" value="REC"/>
    <property type="match status" value="1"/>
</dbReference>
<dbReference type="PROSITE" id="PS50110">
    <property type="entry name" value="RESPONSE_REGULATORY"/>
    <property type="match status" value="1"/>
</dbReference>
<keyword evidence="2" id="KW-0238">DNA-binding</keyword>
<dbReference type="InterPro" id="IPR007492">
    <property type="entry name" value="LytTR_DNA-bd_dom"/>
</dbReference>
<dbReference type="EMBL" id="SRIO01000001">
    <property type="protein sequence ID" value="TFZ83990.1"/>
    <property type="molecule type" value="Genomic_DNA"/>
</dbReference>
<dbReference type="Pfam" id="PF00072">
    <property type="entry name" value="Response_reg"/>
    <property type="match status" value="1"/>
</dbReference>
<reference evidence="6 7" key="1">
    <citation type="journal article" date="2019" name="ISME J.">
        <title>Candidatus Macondimonas diazotrophica, a novel gammaproteobacterial genus dominating crude-oil-contaminated coastal sediments.</title>
        <authorList>
            <person name="Karthikeyan S."/>
            <person name="Konstantinidis K."/>
        </authorList>
    </citation>
    <scope>NUCLEOTIDE SEQUENCE [LARGE SCALE GENOMIC DNA]</scope>
    <source>
        <strain evidence="6 7">KTK01</strain>
    </source>
</reference>
<keyword evidence="3" id="KW-0597">Phosphoprotein</keyword>
<evidence type="ECO:0000259" key="4">
    <source>
        <dbReference type="PROSITE" id="PS50110"/>
    </source>
</evidence>
<dbReference type="AlphaFoldDB" id="A0A4Z0FDZ3"/>
<dbReference type="Gene3D" id="2.40.50.1020">
    <property type="entry name" value="LytTr DNA-binding domain"/>
    <property type="match status" value="1"/>
</dbReference>
<evidence type="ECO:0000259" key="5">
    <source>
        <dbReference type="PROSITE" id="PS50930"/>
    </source>
</evidence>
<dbReference type="OrthoDB" id="236568at2"/>
<dbReference type="SMART" id="SM00850">
    <property type="entry name" value="LytTR"/>
    <property type="match status" value="1"/>
</dbReference>
<dbReference type="GO" id="GO:0000976">
    <property type="term" value="F:transcription cis-regulatory region binding"/>
    <property type="evidence" value="ECO:0007669"/>
    <property type="project" value="TreeGrafter"/>
</dbReference>
<name>A0A4Z0FDZ3_9GAMM</name>
<dbReference type="Gene3D" id="3.40.50.2300">
    <property type="match status" value="1"/>
</dbReference>
<keyword evidence="1" id="KW-0902">Two-component regulatory system</keyword>